<evidence type="ECO:0000259" key="2">
    <source>
        <dbReference type="PROSITE" id="PS50206"/>
    </source>
</evidence>
<dbReference type="AlphaFoldDB" id="A0A1C9U4G1"/>
<name>A0A1C9U4G1_9BACT</name>
<evidence type="ECO:0000256" key="1">
    <source>
        <dbReference type="SAM" id="SignalP"/>
    </source>
</evidence>
<dbReference type="PANTHER" id="PTHR43031">
    <property type="entry name" value="FAD-DEPENDENT OXIDOREDUCTASE"/>
    <property type="match status" value="1"/>
</dbReference>
<organism evidence="3">
    <name type="scientific">uncultured bacterium pAX1</name>
    <dbReference type="NCBI Taxonomy" id="1781156"/>
    <lineage>
        <taxon>Bacteria</taxon>
        <taxon>environmental samples</taxon>
    </lineage>
</organism>
<dbReference type="PROSITE" id="PS51257">
    <property type="entry name" value="PROKAR_LIPOPROTEIN"/>
    <property type="match status" value="1"/>
</dbReference>
<protein>
    <recommendedName>
        <fullName evidence="2">Rhodanese domain-containing protein</fullName>
    </recommendedName>
</protein>
<dbReference type="Pfam" id="PF00581">
    <property type="entry name" value="Rhodanese"/>
    <property type="match status" value="1"/>
</dbReference>
<proteinExistence type="predicted"/>
<feature type="signal peptide" evidence="1">
    <location>
        <begin position="1"/>
        <end position="24"/>
    </location>
</feature>
<dbReference type="PROSITE" id="PS50206">
    <property type="entry name" value="RHODANESE_3"/>
    <property type="match status" value="1"/>
</dbReference>
<dbReference type="CDD" id="cd00158">
    <property type="entry name" value="RHOD"/>
    <property type="match status" value="1"/>
</dbReference>
<dbReference type="PANTHER" id="PTHR43031:SF1">
    <property type="entry name" value="PYRIDINE NUCLEOTIDE-DISULPHIDE OXIDOREDUCTASE"/>
    <property type="match status" value="1"/>
</dbReference>
<dbReference type="EMBL" id="KT982357">
    <property type="protein sequence ID" value="AOR51025.1"/>
    <property type="molecule type" value="Genomic_DNA"/>
</dbReference>
<sequence>MSNKIYLIVTIVLLALLSACAPQAPQIPQTEDAVPRVTVEEAKSAFEDGKAIIVDVRSAEAYAAGHAAGAISIPLANFENNIEDLSLDKDQWIITYCT</sequence>
<accession>A0A1C9U4G1</accession>
<dbReference type="InterPro" id="IPR001763">
    <property type="entry name" value="Rhodanese-like_dom"/>
</dbReference>
<dbReference type="InterPro" id="IPR036873">
    <property type="entry name" value="Rhodanese-like_dom_sf"/>
</dbReference>
<dbReference type="InterPro" id="IPR050229">
    <property type="entry name" value="GlpE_sulfurtransferase"/>
</dbReference>
<reference evidence="3" key="1">
    <citation type="journal article" date="2016" name="Sci. Rep.">
        <title>Triclosan Resistome from Metagenome Reveals Diverse Enoyl Acyl Carrier Protein Reductases and Selective Enrichment of Triclosan Resistance Genes.</title>
        <authorList>
            <person name="Khan R."/>
            <person name="Kong H.G."/>
            <person name="Jung Y.H."/>
            <person name="Choi J."/>
            <person name="Baek K.Y."/>
            <person name="Hwang E.C."/>
            <person name="Lee S.W."/>
        </authorList>
    </citation>
    <scope>NUCLEOTIDE SEQUENCE</scope>
</reference>
<feature type="domain" description="Rhodanese" evidence="2">
    <location>
        <begin position="47"/>
        <end position="98"/>
    </location>
</feature>
<dbReference type="Gene3D" id="3.40.250.10">
    <property type="entry name" value="Rhodanese-like domain"/>
    <property type="match status" value="1"/>
</dbReference>
<dbReference type="SUPFAM" id="SSF52821">
    <property type="entry name" value="Rhodanese/Cell cycle control phosphatase"/>
    <property type="match status" value="1"/>
</dbReference>
<feature type="chain" id="PRO_5008894739" description="Rhodanese domain-containing protein" evidence="1">
    <location>
        <begin position="25"/>
        <end position="98"/>
    </location>
</feature>
<evidence type="ECO:0000313" key="3">
    <source>
        <dbReference type="EMBL" id="AOR51025.1"/>
    </source>
</evidence>
<keyword evidence="1" id="KW-0732">Signal</keyword>